<comment type="similarity">
    <text evidence="1">Belongs to the argonaute family.</text>
</comment>
<proteinExistence type="inferred from homology"/>
<dbReference type="InterPro" id="IPR036397">
    <property type="entry name" value="RNaseH_sf"/>
</dbReference>
<dbReference type="EMBL" id="CAXLJM020000013">
    <property type="protein sequence ID" value="CAL8079738.1"/>
    <property type="molecule type" value="Genomic_DNA"/>
</dbReference>
<feature type="compositionally biased region" description="Low complexity" evidence="2">
    <location>
        <begin position="87"/>
        <end position="109"/>
    </location>
</feature>
<dbReference type="InterPro" id="IPR036085">
    <property type="entry name" value="PAZ_dom_sf"/>
</dbReference>
<dbReference type="Gene3D" id="3.40.50.2300">
    <property type="match status" value="1"/>
</dbReference>
<dbReference type="CDD" id="cd02845">
    <property type="entry name" value="PAZ_piwi_like"/>
    <property type="match status" value="1"/>
</dbReference>
<dbReference type="Gene3D" id="3.30.420.10">
    <property type="entry name" value="Ribonuclease H-like superfamily/Ribonuclease H"/>
    <property type="match status" value="1"/>
</dbReference>
<evidence type="ECO:0000259" key="3">
    <source>
        <dbReference type="PROSITE" id="PS50821"/>
    </source>
</evidence>
<gene>
    <name evidence="5" type="ORF">ODALV1_LOCUS4454</name>
    <name evidence="6" type="ORF">ODALV1_LOCUS4455</name>
</gene>
<dbReference type="InterPro" id="IPR014811">
    <property type="entry name" value="ArgoL1"/>
</dbReference>
<dbReference type="SMART" id="SM00950">
    <property type="entry name" value="Piwi"/>
    <property type="match status" value="1"/>
</dbReference>
<accession>A0ABP1PZK6</accession>
<evidence type="ECO:0000313" key="7">
    <source>
        <dbReference type="Proteomes" id="UP001642540"/>
    </source>
</evidence>
<evidence type="ECO:0000256" key="1">
    <source>
        <dbReference type="RuleBase" id="RU361178"/>
    </source>
</evidence>
<dbReference type="Proteomes" id="UP001642540">
    <property type="component" value="Unassembled WGS sequence"/>
</dbReference>
<dbReference type="Pfam" id="PF02171">
    <property type="entry name" value="Piwi"/>
    <property type="match status" value="1"/>
</dbReference>
<dbReference type="Pfam" id="PF08699">
    <property type="entry name" value="ArgoL1"/>
    <property type="match status" value="1"/>
</dbReference>
<dbReference type="CDD" id="cd04658">
    <property type="entry name" value="Piwi_piwi-like_Euk"/>
    <property type="match status" value="1"/>
</dbReference>
<keyword evidence="7" id="KW-1185">Reference proteome</keyword>
<dbReference type="InterPro" id="IPR012337">
    <property type="entry name" value="RNaseH-like_sf"/>
</dbReference>
<reference evidence="5 7" key="1">
    <citation type="submission" date="2024-08" db="EMBL/GenBank/DDBJ databases">
        <authorList>
            <person name="Cucini C."/>
            <person name="Frati F."/>
        </authorList>
    </citation>
    <scope>NUCLEOTIDE SEQUENCE [LARGE SCALE GENOMIC DNA]</scope>
</reference>
<evidence type="ECO:0000313" key="5">
    <source>
        <dbReference type="EMBL" id="CAL8079735.1"/>
    </source>
</evidence>
<dbReference type="InterPro" id="IPR003165">
    <property type="entry name" value="Piwi"/>
</dbReference>
<evidence type="ECO:0000313" key="6">
    <source>
        <dbReference type="EMBL" id="CAL8079738.1"/>
    </source>
</evidence>
<organism evidence="5 7">
    <name type="scientific">Orchesella dallaii</name>
    <dbReference type="NCBI Taxonomy" id="48710"/>
    <lineage>
        <taxon>Eukaryota</taxon>
        <taxon>Metazoa</taxon>
        <taxon>Ecdysozoa</taxon>
        <taxon>Arthropoda</taxon>
        <taxon>Hexapoda</taxon>
        <taxon>Collembola</taxon>
        <taxon>Entomobryomorpha</taxon>
        <taxon>Entomobryoidea</taxon>
        <taxon>Orchesellidae</taxon>
        <taxon>Orchesellinae</taxon>
        <taxon>Orchesella</taxon>
    </lineage>
</organism>
<dbReference type="EMBL" id="CAXLJM020000013">
    <property type="protein sequence ID" value="CAL8079735.1"/>
    <property type="molecule type" value="Genomic_DNA"/>
</dbReference>
<feature type="domain" description="PAZ" evidence="3">
    <location>
        <begin position="295"/>
        <end position="407"/>
    </location>
</feature>
<protein>
    <submittedName>
        <fullName evidence="5">Uncharacterized protein</fullName>
    </submittedName>
</protein>
<dbReference type="Gene3D" id="2.170.260.10">
    <property type="entry name" value="paz domain"/>
    <property type="match status" value="1"/>
</dbReference>
<evidence type="ECO:0000256" key="2">
    <source>
        <dbReference type="SAM" id="MobiDB-lite"/>
    </source>
</evidence>
<dbReference type="Pfam" id="PF02170">
    <property type="entry name" value="PAZ"/>
    <property type="match status" value="1"/>
</dbReference>
<evidence type="ECO:0000259" key="4">
    <source>
        <dbReference type="PROSITE" id="PS50822"/>
    </source>
</evidence>
<dbReference type="SUPFAM" id="SSF53098">
    <property type="entry name" value="Ribonuclease H-like"/>
    <property type="match status" value="1"/>
</dbReference>
<dbReference type="SUPFAM" id="SSF101690">
    <property type="entry name" value="PAZ domain"/>
    <property type="match status" value="1"/>
</dbReference>
<name>A0ABP1PZK6_9HEXA</name>
<sequence>MTFVSSVKKFGNSVRKAVKKTFFKVSKMTGRAGSYGVGSDGRGRAANRRAVDPQELSRQVSSLAIDTPDEPAIGRLPHFSGRGMGMRGAQRGLRSPTPTSGASATSASQSAREIHLISNHFELRWVGGKEGPKKDGESFTVHQYHITFEPEDISQHIRRKVLNLGLDQETNGPFVYDGGSLLFSTDMVECGMILESVPESDNHYKAIIAYTKAVSLDHPIYLQIYNLVVRKCLFGMGLDEIGKSYFDSAAVIDHPNLKIKLWPGYSTAVKPCQTGLLLCVDVTHKVIRNDDLLTHIRHLMSVYRDTESANLEEYILEHIRGSMIITPYNQKTYRVEGILLNSNPLCVFTKKNGQELSFLEYYKQRYNAVIMDLTQPMIVAATTQKGGRRIPEQQTIILVPEMCHMTGLTEAMRANNMIMKTLNKHLHMEPRERIEILHKFIHKLSGTPNCQKTLNAWGFAFDLQLKDCTMGKVFPNETIIFAQNRSVRTDDNNDFTKALRSHQLLSCVPLDRWVVFAPARDVDNAKSFARTMHKVATPLGFRIGKPASFESLPDARVQSYMRSLETFIAKQPAHSLQMVLCVLPNSKSELYYAIKKRLSQDIGISSQCLLAKNLTSKGAMSIATKLVIQMSAKLGGEPWTVQIPLSLRERCITIGFDFYQKSLNAASPKTGALVGTLNDDHSRYFSVTFNYRNDELEQRLREGIIRLLEEFQLRNRYLPTHVIFYHATIDEARFTNGTIYKAAQNLCDEITKWYHSQSNSDFGFVYIGVTKQHNTRILTHKGSCGDGIPVAPAQMMNPPPGTILDKDIISADGRGLEFYLVPTNARQGTVRPIHYRVILDTGAFPGEVIKAYTYKMCHLYYNWSGAVNVPSTCQYAGKLAKQAAYAMPSGPNNKLSPLLHFL</sequence>
<comment type="caution">
    <text evidence="5">The sequence shown here is derived from an EMBL/GenBank/DDBJ whole genome shotgun (WGS) entry which is preliminary data.</text>
</comment>
<feature type="region of interest" description="Disordered" evidence="2">
    <location>
        <begin position="33"/>
        <end position="109"/>
    </location>
</feature>
<dbReference type="SMART" id="SM00949">
    <property type="entry name" value="PAZ"/>
    <property type="match status" value="1"/>
</dbReference>
<dbReference type="PANTHER" id="PTHR22891">
    <property type="entry name" value="EUKARYOTIC TRANSLATION INITIATION FACTOR 2C"/>
    <property type="match status" value="1"/>
</dbReference>
<dbReference type="InterPro" id="IPR003100">
    <property type="entry name" value="PAZ_dom"/>
</dbReference>
<dbReference type="PROSITE" id="PS50822">
    <property type="entry name" value="PIWI"/>
    <property type="match status" value="1"/>
</dbReference>
<feature type="domain" description="Piwi" evidence="4">
    <location>
        <begin position="578"/>
        <end position="888"/>
    </location>
</feature>
<dbReference type="PROSITE" id="PS50821">
    <property type="entry name" value="PAZ"/>
    <property type="match status" value="1"/>
</dbReference>